<protein>
    <recommendedName>
        <fullName evidence="4">C2H2-type domain-containing protein</fullName>
    </recommendedName>
</protein>
<dbReference type="Proteomes" id="UP000307440">
    <property type="component" value="Unassembled WGS sequence"/>
</dbReference>
<gene>
    <name evidence="2" type="ORF">FA15DRAFT_646974</name>
</gene>
<sequence length="969" mass="110479">MHSTQHRGKGNPSPLQISHQCDLCGRFFGGGGALSTHRQACRLQQKIRREKLKRKETEANSIKHAKEAAKATSFPVPNRPWENLLQRRRTTQVSSSTVPNPPSSPSLNVLAAPSQPIPSTSNSDPQTGSIRTTYPVSSGRAQEIISADDYREGTAPVPHQRNHDHAPWYPFETRADYEFAQLTLRSSLNRKEIGNLLSLFQRVAQKEDVLTLDNVTNLENTWTAASHLVTPFTCQDISLKFNEKEYMFQYWGRSVWDWIIDLVKNQLLRDKWDWSSKVMERFDGEDWVQFYTEPCTGSRFQDIEATLPSDGTPLGIILYADKTELSSFGTAKGYPVYAKIANLQSDVRNGKGLGGGQLVGWLPVVVDDTIEKGKPEYVDFKKVVWHESFKLVLETLKTPSKHGAWVQCADGVERRLFPFVVILSADYEEQVIMAGIRGIQNKKPCPVCLVNREDQATYFCDKDLKYRSGEESLKLVREAQTLSTNAAREIILNGTGLRAVENAFTTVENSDLHDALSFDKLHNYPGGLAKAHLVKLILDEFDANNAAIQGTRSLIEEWADKFPRWSGLIHFKTILSQTSFQDSNQWEDMSRVLLFLLHDIWIPANRQLRQLLRCLRSFLKLNVLASFETQTEKTLSMISLELENFFKQIAKYSKINPAKNWIIPKMHLHLHILRDIRMKGVTKHLSTKPFEGMHPGIKVLYMNSNFKNVAEQIMKKQQWGYALVYIETEVATYDKQQSSDEESNAPKYEFGRIVLRSPSFYRATPLSIFDFGLLVEDGPKNANIDKVDLEKEIHTFFRSRNTLIGYSLTSNSCIQAFKRLDVLFESKETWLSETNLLRCNPEFYGEPRYDAVIIQQDAGIMFARLLRLFVVFPTAEDKDISHGTPLALILPYNGAVTQSQRKKDLDLEFYHVRGTPQAHPEIVSAHTIIQGAVLTHTYDSSDTRSYFVFDVLDADMFLRVQELLNANRM</sequence>
<feature type="compositionally biased region" description="Polar residues" evidence="1">
    <location>
        <begin position="117"/>
        <end position="136"/>
    </location>
</feature>
<feature type="region of interest" description="Disordered" evidence="1">
    <location>
        <begin position="53"/>
        <end position="136"/>
    </location>
</feature>
<feature type="compositionally biased region" description="Low complexity" evidence="1">
    <location>
        <begin position="105"/>
        <end position="114"/>
    </location>
</feature>
<dbReference type="EMBL" id="ML210299">
    <property type="protein sequence ID" value="TFK20456.1"/>
    <property type="molecule type" value="Genomic_DNA"/>
</dbReference>
<name>A0A5C3KJS6_COPMA</name>
<evidence type="ECO:0000313" key="2">
    <source>
        <dbReference type="EMBL" id="TFK20456.1"/>
    </source>
</evidence>
<evidence type="ECO:0000313" key="3">
    <source>
        <dbReference type="Proteomes" id="UP000307440"/>
    </source>
</evidence>
<reference evidence="2 3" key="1">
    <citation type="journal article" date="2019" name="Nat. Ecol. Evol.">
        <title>Megaphylogeny resolves global patterns of mushroom evolution.</title>
        <authorList>
            <person name="Varga T."/>
            <person name="Krizsan K."/>
            <person name="Foldi C."/>
            <person name="Dima B."/>
            <person name="Sanchez-Garcia M."/>
            <person name="Sanchez-Ramirez S."/>
            <person name="Szollosi G.J."/>
            <person name="Szarkandi J.G."/>
            <person name="Papp V."/>
            <person name="Albert L."/>
            <person name="Andreopoulos W."/>
            <person name="Angelini C."/>
            <person name="Antonin V."/>
            <person name="Barry K.W."/>
            <person name="Bougher N.L."/>
            <person name="Buchanan P."/>
            <person name="Buyck B."/>
            <person name="Bense V."/>
            <person name="Catcheside P."/>
            <person name="Chovatia M."/>
            <person name="Cooper J."/>
            <person name="Damon W."/>
            <person name="Desjardin D."/>
            <person name="Finy P."/>
            <person name="Geml J."/>
            <person name="Haridas S."/>
            <person name="Hughes K."/>
            <person name="Justo A."/>
            <person name="Karasinski D."/>
            <person name="Kautmanova I."/>
            <person name="Kiss B."/>
            <person name="Kocsube S."/>
            <person name="Kotiranta H."/>
            <person name="LaButti K.M."/>
            <person name="Lechner B.E."/>
            <person name="Liimatainen K."/>
            <person name="Lipzen A."/>
            <person name="Lukacs Z."/>
            <person name="Mihaltcheva S."/>
            <person name="Morgado L.N."/>
            <person name="Niskanen T."/>
            <person name="Noordeloos M.E."/>
            <person name="Ohm R.A."/>
            <person name="Ortiz-Santana B."/>
            <person name="Ovrebo C."/>
            <person name="Racz N."/>
            <person name="Riley R."/>
            <person name="Savchenko A."/>
            <person name="Shiryaev A."/>
            <person name="Soop K."/>
            <person name="Spirin V."/>
            <person name="Szebenyi C."/>
            <person name="Tomsovsky M."/>
            <person name="Tulloss R.E."/>
            <person name="Uehling J."/>
            <person name="Grigoriev I.V."/>
            <person name="Vagvolgyi C."/>
            <person name="Papp T."/>
            <person name="Martin F.M."/>
            <person name="Miettinen O."/>
            <person name="Hibbett D.S."/>
            <person name="Nagy L.G."/>
        </authorList>
    </citation>
    <scope>NUCLEOTIDE SEQUENCE [LARGE SCALE GENOMIC DNA]</scope>
    <source>
        <strain evidence="2 3">CBS 121175</strain>
    </source>
</reference>
<evidence type="ECO:0000256" key="1">
    <source>
        <dbReference type="SAM" id="MobiDB-lite"/>
    </source>
</evidence>
<dbReference type="AlphaFoldDB" id="A0A5C3KJS6"/>
<proteinExistence type="predicted"/>
<organism evidence="2 3">
    <name type="scientific">Coprinopsis marcescibilis</name>
    <name type="common">Agaric fungus</name>
    <name type="synonym">Psathyrella marcescibilis</name>
    <dbReference type="NCBI Taxonomy" id="230819"/>
    <lineage>
        <taxon>Eukaryota</taxon>
        <taxon>Fungi</taxon>
        <taxon>Dikarya</taxon>
        <taxon>Basidiomycota</taxon>
        <taxon>Agaricomycotina</taxon>
        <taxon>Agaricomycetes</taxon>
        <taxon>Agaricomycetidae</taxon>
        <taxon>Agaricales</taxon>
        <taxon>Agaricineae</taxon>
        <taxon>Psathyrellaceae</taxon>
        <taxon>Coprinopsis</taxon>
    </lineage>
</organism>
<dbReference type="InterPro" id="IPR041078">
    <property type="entry name" value="Plavaka"/>
</dbReference>
<accession>A0A5C3KJS6</accession>
<evidence type="ECO:0008006" key="4">
    <source>
        <dbReference type="Google" id="ProtNLM"/>
    </source>
</evidence>
<keyword evidence="3" id="KW-1185">Reference proteome</keyword>
<dbReference type="OrthoDB" id="3239511at2759"/>
<dbReference type="Pfam" id="PF18759">
    <property type="entry name" value="Plavaka"/>
    <property type="match status" value="1"/>
</dbReference>